<feature type="transmembrane region" description="Helical" evidence="2">
    <location>
        <begin position="6"/>
        <end position="28"/>
    </location>
</feature>
<protein>
    <recommendedName>
        <fullName evidence="5">Cation/H+ exchanger domain-containing protein</fullName>
    </recommendedName>
</protein>
<feature type="non-terminal residue" evidence="3">
    <location>
        <position position="1"/>
    </location>
</feature>
<keyword evidence="2" id="KW-1133">Transmembrane helix</keyword>
<dbReference type="GO" id="GO:0098662">
    <property type="term" value="P:inorganic cation transmembrane transport"/>
    <property type="evidence" value="ECO:0007669"/>
    <property type="project" value="TreeGrafter"/>
</dbReference>
<keyword evidence="2" id="KW-0472">Membrane</keyword>
<keyword evidence="4" id="KW-1185">Reference proteome</keyword>
<feature type="transmembrane region" description="Helical" evidence="2">
    <location>
        <begin position="40"/>
        <end position="63"/>
    </location>
</feature>
<evidence type="ECO:0000256" key="2">
    <source>
        <dbReference type="SAM" id="Phobius"/>
    </source>
</evidence>
<accession>A0AAN8F1Q6</accession>
<evidence type="ECO:0008006" key="5">
    <source>
        <dbReference type="Google" id="ProtNLM"/>
    </source>
</evidence>
<evidence type="ECO:0000313" key="3">
    <source>
        <dbReference type="EMBL" id="KAK5965907.1"/>
    </source>
</evidence>
<name>A0AAN8F1Q6_TRICO</name>
<proteinExistence type="inferred from homology"/>
<sequence length="146" mass="15667">VSTHAVYVGVILVVVGTLARVASGFAIVACSSLNLGEQFIVVWSLVPKATVQAALGPNLFALAEEHPEFKEEASFVVISCMIAVFITAPIGSFILDFAAPLLVKKKINQVVPTDMNDVKKTRASMELGNKIARRLRTISLQIGSDR</sequence>
<dbReference type="AlphaFoldDB" id="A0AAN8F1Q6"/>
<dbReference type="EMBL" id="WIXE01024099">
    <property type="protein sequence ID" value="KAK5965907.1"/>
    <property type="molecule type" value="Genomic_DNA"/>
</dbReference>
<keyword evidence="2" id="KW-0812">Transmembrane</keyword>
<dbReference type="Proteomes" id="UP001331761">
    <property type="component" value="Unassembled WGS sequence"/>
</dbReference>
<organism evidence="3 4">
    <name type="scientific">Trichostrongylus colubriformis</name>
    <name type="common">Black scour worm</name>
    <dbReference type="NCBI Taxonomy" id="6319"/>
    <lineage>
        <taxon>Eukaryota</taxon>
        <taxon>Metazoa</taxon>
        <taxon>Ecdysozoa</taxon>
        <taxon>Nematoda</taxon>
        <taxon>Chromadorea</taxon>
        <taxon>Rhabditida</taxon>
        <taxon>Rhabditina</taxon>
        <taxon>Rhabditomorpha</taxon>
        <taxon>Strongyloidea</taxon>
        <taxon>Trichostrongylidae</taxon>
        <taxon>Trichostrongylus</taxon>
    </lineage>
</organism>
<comment type="caution">
    <text evidence="3">The sequence shown here is derived from an EMBL/GenBank/DDBJ whole genome shotgun (WGS) entry which is preliminary data.</text>
</comment>
<gene>
    <name evidence="3" type="ORF">GCK32_018568</name>
</gene>
<reference evidence="3 4" key="1">
    <citation type="submission" date="2019-10" db="EMBL/GenBank/DDBJ databases">
        <title>Assembly and Annotation for the nematode Trichostrongylus colubriformis.</title>
        <authorList>
            <person name="Martin J."/>
        </authorList>
    </citation>
    <scope>NUCLEOTIDE SEQUENCE [LARGE SCALE GENOMIC DNA]</scope>
    <source>
        <strain evidence="3">G859</strain>
        <tissue evidence="3">Whole worm</tissue>
    </source>
</reference>
<comment type="similarity">
    <text evidence="1">Belongs to the monovalent cation:proton antiporter 1 (CPA1) transporter (TC 2.A.36) family.</text>
</comment>
<feature type="transmembrane region" description="Helical" evidence="2">
    <location>
        <begin position="75"/>
        <end position="99"/>
    </location>
</feature>
<dbReference type="InterPro" id="IPR051843">
    <property type="entry name" value="CPA1_transporter"/>
</dbReference>
<dbReference type="PANTHER" id="PTHR31102">
    <property type="match status" value="1"/>
</dbReference>
<evidence type="ECO:0000313" key="4">
    <source>
        <dbReference type="Proteomes" id="UP001331761"/>
    </source>
</evidence>
<evidence type="ECO:0000256" key="1">
    <source>
        <dbReference type="ARBA" id="ARBA00007367"/>
    </source>
</evidence>
<dbReference type="PANTHER" id="PTHR31102:SF1">
    <property type="entry name" value="CATION_H+ EXCHANGER DOMAIN-CONTAINING PROTEIN"/>
    <property type="match status" value="1"/>
</dbReference>